<evidence type="ECO:0000256" key="2">
    <source>
        <dbReference type="ARBA" id="ARBA00022857"/>
    </source>
</evidence>
<dbReference type="EMBL" id="LFJN01000009">
    <property type="protein sequence ID" value="KPI41588.1"/>
    <property type="molecule type" value="Genomic_DNA"/>
</dbReference>
<name>A0A0N0NNJ1_9EURO</name>
<keyword evidence="5" id="KW-1185">Reference proteome</keyword>
<dbReference type="Gene3D" id="3.40.50.720">
    <property type="entry name" value="NAD(P)-binding Rossmann-like Domain"/>
    <property type="match status" value="1"/>
</dbReference>
<gene>
    <name evidence="4" type="ORF">AB675_9280</name>
</gene>
<dbReference type="Proteomes" id="UP000038010">
    <property type="component" value="Unassembled WGS sequence"/>
</dbReference>
<dbReference type="InterPro" id="IPR002347">
    <property type="entry name" value="SDR_fam"/>
</dbReference>
<keyword evidence="3" id="KW-0560">Oxidoreductase</keyword>
<organism evidence="4 5">
    <name type="scientific">Cyphellophora attinorum</name>
    <dbReference type="NCBI Taxonomy" id="1664694"/>
    <lineage>
        <taxon>Eukaryota</taxon>
        <taxon>Fungi</taxon>
        <taxon>Dikarya</taxon>
        <taxon>Ascomycota</taxon>
        <taxon>Pezizomycotina</taxon>
        <taxon>Eurotiomycetes</taxon>
        <taxon>Chaetothyriomycetidae</taxon>
        <taxon>Chaetothyriales</taxon>
        <taxon>Cyphellophoraceae</taxon>
        <taxon>Cyphellophora</taxon>
    </lineage>
</organism>
<reference evidence="4 5" key="1">
    <citation type="submission" date="2015-06" db="EMBL/GenBank/DDBJ databases">
        <title>Draft genome of the ant-associated black yeast Phialophora attae CBS 131958.</title>
        <authorList>
            <person name="Moreno L.F."/>
            <person name="Stielow B.J."/>
            <person name="de Hoog S."/>
            <person name="Vicente V.A."/>
            <person name="Weiss V.A."/>
            <person name="de Vries M."/>
            <person name="Cruz L.M."/>
            <person name="Souza E.M."/>
        </authorList>
    </citation>
    <scope>NUCLEOTIDE SEQUENCE [LARGE SCALE GENOMIC DNA]</scope>
    <source>
        <strain evidence="4 5">CBS 131958</strain>
    </source>
</reference>
<evidence type="ECO:0000256" key="3">
    <source>
        <dbReference type="ARBA" id="ARBA00023002"/>
    </source>
</evidence>
<dbReference type="VEuPathDB" id="FungiDB:AB675_9280"/>
<keyword evidence="2" id="KW-0521">NADP</keyword>
<dbReference type="GeneID" id="28741679"/>
<dbReference type="RefSeq" id="XP_018001551.1">
    <property type="nucleotide sequence ID" value="XM_018149799.1"/>
</dbReference>
<dbReference type="OrthoDB" id="191139at2759"/>
<evidence type="ECO:0000313" key="5">
    <source>
        <dbReference type="Proteomes" id="UP000038010"/>
    </source>
</evidence>
<dbReference type="SUPFAM" id="SSF51735">
    <property type="entry name" value="NAD(P)-binding Rossmann-fold domains"/>
    <property type="match status" value="1"/>
</dbReference>
<dbReference type="PANTHER" id="PTHR24320:SF283">
    <property type="entry name" value="RETINOL DEHYDROGENASE 11"/>
    <property type="match status" value="1"/>
</dbReference>
<comment type="similarity">
    <text evidence="1">Belongs to the short-chain dehydrogenases/reductases (SDR) family.</text>
</comment>
<proteinExistence type="inferred from homology"/>
<accession>A0A0N0NNJ1</accession>
<dbReference type="PRINTS" id="PR00081">
    <property type="entry name" value="GDHRDH"/>
</dbReference>
<dbReference type="InterPro" id="IPR036291">
    <property type="entry name" value="NAD(P)-bd_dom_sf"/>
</dbReference>
<dbReference type="STRING" id="1664694.A0A0N0NNJ1"/>
<evidence type="ECO:0000256" key="1">
    <source>
        <dbReference type="ARBA" id="ARBA00006484"/>
    </source>
</evidence>
<dbReference type="Pfam" id="PF00106">
    <property type="entry name" value="adh_short"/>
    <property type="match status" value="1"/>
</dbReference>
<comment type="caution">
    <text evidence="4">The sequence shown here is derived from an EMBL/GenBank/DDBJ whole genome shotgun (WGS) entry which is preliminary data.</text>
</comment>
<protein>
    <submittedName>
        <fullName evidence="4">Short-chain dehydrogenase TIC 32, chloroplastic</fullName>
    </submittedName>
</protein>
<dbReference type="AlphaFoldDB" id="A0A0N0NNJ1"/>
<evidence type="ECO:0000313" key="4">
    <source>
        <dbReference type="EMBL" id="KPI41588.1"/>
    </source>
</evidence>
<dbReference type="PANTHER" id="PTHR24320">
    <property type="entry name" value="RETINOL DEHYDROGENASE"/>
    <property type="match status" value="1"/>
</dbReference>
<dbReference type="GO" id="GO:0016491">
    <property type="term" value="F:oxidoreductase activity"/>
    <property type="evidence" value="ECO:0007669"/>
    <property type="project" value="UniProtKB-KW"/>
</dbReference>
<sequence length="357" mass="38732">MASHAEFDQATEALDAAKAFPDQIKGKTIIVTGVSKLGIGFTTAQAFASQAPAHLIIASRTPANIQECIDAIKADYPQVDYRPLKLDLGSQDAVRDAAKEVMSWDDVPEINLVVNSAGIMNLPKRKFSPEGIELTFATNHIGHFLFTNLLMPKLLKSAKSSPKGATRIVNVTSLSPTVAGIRWSDINFDKISTDLPEDEQPNYQMMNMWGQGPAEGKSYLPIEAYNQSKVGNVLFSVGLNKRLADKGILSFACHPGIINTDLVRYASPEVRVAIKERVKGVYMKSLGAGSSTSIVCATDPGLGVPAEEADANGKENHGVYFIDCQVSDRADPRAVSSKNAERLWALSEDLVKEKFTY</sequence>